<evidence type="ECO:0000256" key="2">
    <source>
        <dbReference type="ARBA" id="ARBA00022475"/>
    </source>
</evidence>
<protein>
    <submittedName>
        <fullName evidence="8">DUF202 domain-containing protein</fullName>
    </submittedName>
</protein>
<proteinExistence type="predicted"/>
<keyword evidence="3 6" id="KW-0812">Transmembrane</keyword>
<gene>
    <name evidence="8" type="ORF">QLQ15_10130</name>
</gene>
<evidence type="ECO:0000259" key="7">
    <source>
        <dbReference type="Pfam" id="PF02656"/>
    </source>
</evidence>
<dbReference type="Proteomes" id="UP001321580">
    <property type="component" value="Unassembled WGS sequence"/>
</dbReference>
<evidence type="ECO:0000256" key="1">
    <source>
        <dbReference type="ARBA" id="ARBA00004651"/>
    </source>
</evidence>
<evidence type="ECO:0000256" key="5">
    <source>
        <dbReference type="ARBA" id="ARBA00023136"/>
    </source>
</evidence>
<keyword evidence="2" id="KW-1003">Cell membrane</keyword>
<reference evidence="8 9" key="1">
    <citation type="submission" date="2023-05" db="EMBL/GenBank/DDBJ databases">
        <title>Lysobacter sp. strain LF1 Genome sequencing and assembly.</title>
        <authorList>
            <person name="Jung Y."/>
        </authorList>
    </citation>
    <scope>NUCLEOTIDE SEQUENCE [LARGE SCALE GENOMIC DNA]</scope>
    <source>
        <strain evidence="8 9">LF1</strain>
    </source>
</reference>
<feature type="transmembrane region" description="Helical" evidence="6">
    <location>
        <begin position="62"/>
        <end position="84"/>
    </location>
</feature>
<organism evidence="8 9">
    <name type="scientific">Lysobacter stagni</name>
    <dbReference type="NCBI Taxonomy" id="3045172"/>
    <lineage>
        <taxon>Bacteria</taxon>
        <taxon>Pseudomonadati</taxon>
        <taxon>Pseudomonadota</taxon>
        <taxon>Gammaproteobacteria</taxon>
        <taxon>Lysobacterales</taxon>
        <taxon>Lysobacteraceae</taxon>
        <taxon>Lysobacter</taxon>
    </lineage>
</organism>
<name>A0ABT6XH29_9GAMM</name>
<keyword evidence="9" id="KW-1185">Reference proteome</keyword>
<comment type="subcellular location">
    <subcellularLocation>
        <location evidence="1">Cell membrane</location>
        <topology evidence="1">Multi-pass membrane protein</topology>
    </subcellularLocation>
</comment>
<keyword evidence="5 6" id="KW-0472">Membrane</keyword>
<evidence type="ECO:0000256" key="3">
    <source>
        <dbReference type="ARBA" id="ARBA00022692"/>
    </source>
</evidence>
<dbReference type="EMBL" id="JASGBI010000001">
    <property type="protein sequence ID" value="MDI9239268.1"/>
    <property type="molecule type" value="Genomic_DNA"/>
</dbReference>
<dbReference type="Pfam" id="PF02656">
    <property type="entry name" value="DUF202"/>
    <property type="match status" value="1"/>
</dbReference>
<comment type="caution">
    <text evidence="8">The sequence shown here is derived from an EMBL/GenBank/DDBJ whole genome shotgun (WGS) entry which is preliminary data.</text>
</comment>
<keyword evidence="4 6" id="KW-1133">Transmembrane helix</keyword>
<feature type="domain" description="DUF202" evidence="7">
    <location>
        <begin position="50"/>
        <end position="126"/>
    </location>
</feature>
<dbReference type="PANTHER" id="PTHR34187:SF2">
    <property type="entry name" value="DUF202 DOMAIN-CONTAINING PROTEIN"/>
    <property type="match status" value="1"/>
</dbReference>
<evidence type="ECO:0000313" key="8">
    <source>
        <dbReference type="EMBL" id="MDI9239268.1"/>
    </source>
</evidence>
<evidence type="ECO:0000313" key="9">
    <source>
        <dbReference type="Proteomes" id="UP001321580"/>
    </source>
</evidence>
<accession>A0ABT6XH29</accession>
<dbReference type="InterPro" id="IPR003807">
    <property type="entry name" value="DUF202"/>
</dbReference>
<feature type="transmembrane region" description="Helical" evidence="6">
    <location>
        <begin position="143"/>
        <end position="161"/>
    </location>
</feature>
<dbReference type="RefSeq" id="WP_283212668.1">
    <property type="nucleotide sequence ID" value="NZ_JASGBI010000001.1"/>
</dbReference>
<dbReference type="PANTHER" id="PTHR34187">
    <property type="entry name" value="FGR18P"/>
    <property type="match status" value="1"/>
</dbReference>
<evidence type="ECO:0000256" key="6">
    <source>
        <dbReference type="SAM" id="Phobius"/>
    </source>
</evidence>
<dbReference type="InterPro" id="IPR052053">
    <property type="entry name" value="IM_YidH-like"/>
</dbReference>
<feature type="transmembrane region" description="Helical" evidence="6">
    <location>
        <begin position="104"/>
        <end position="123"/>
    </location>
</feature>
<evidence type="ECO:0000256" key="4">
    <source>
        <dbReference type="ARBA" id="ARBA00022989"/>
    </source>
</evidence>
<sequence length="162" mass="17998">MAVVDPTPPRLPDELANELEGKPDAATSSTTLSIYRTRLSVYRTQVSNLRSHLANERTHLSYLRTTVSLVGFGITLNRFSIYLIQQGKTADDTRLMLRSAGNAGVGMVVLGMALLLWSIYRYWRVGQDIERGQYVARQKGTMVASAGLFLLGGLTAIWLFLF</sequence>